<organism evidence="2 3">
    <name type="scientific">Sphingomonas oligophenolica</name>
    <dbReference type="NCBI Taxonomy" id="301154"/>
    <lineage>
        <taxon>Bacteria</taxon>
        <taxon>Pseudomonadati</taxon>
        <taxon>Pseudomonadota</taxon>
        <taxon>Alphaproteobacteria</taxon>
        <taxon>Sphingomonadales</taxon>
        <taxon>Sphingomonadaceae</taxon>
        <taxon>Sphingomonas</taxon>
    </lineage>
</organism>
<dbReference type="EMBL" id="RCZK01000006">
    <property type="protein sequence ID" value="TPG12421.1"/>
    <property type="molecule type" value="Genomic_DNA"/>
</dbReference>
<sequence length="501" mass="51382">MRARVADADGQVRTAAADYAAALADTPGNEVVAAPAYRAALAAGDLALADRAAAALRRSATPPVDLALLPLAEAARRDDAAAADAAITDLDKGTLGILAPALRGWTAFARGSDFTRALDAASTTRDPLATRLALEQRAVLQLAAGATATGLATLRATLAAGAPGDVRIEAAMVLLGTGRRDAGRALLIGDDAVIVALRDGAGAKPTLGFGVSRLLSRVAADLTSARAGDLAIALSRTALIADPANDRARLLLANALARDGATDGALAALAAIPTDSAFARAAADARIAVLAEGGRDAEAIAAAKARVETPDAGRDDFQVYGDQLVSSRRYAEGAGYYRRVLDAGAQGNWAAWLQYGGALDEAGDWAAARPALEKAVALAPTEPLALNYLGYAMAERGGDIAAATKLLERAHALKPADLSIVDSLGWAYYLGGDEARALPLIERAARGDPANAEIGEHLGDVYWAIGRRYEARYAWRAAALTAAAIDAPRLAGKIVRGLPAR</sequence>
<accession>A0A502CL58</accession>
<protein>
    <submittedName>
        <fullName evidence="2">Tetratricopeptide repeat protein</fullName>
    </submittedName>
</protein>
<comment type="caution">
    <text evidence="2">The sequence shown here is derived from an EMBL/GenBank/DDBJ whole genome shotgun (WGS) entry which is preliminary data.</text>
</comment>
<dbReference type="Pfam" id="PF13428">
    <property type="entry name" value="TPR_14"/>
    <property type="match status" value="1"/>
</dbReference>
<dbReference type="InterPro" id="IPR011990">
    <property type="entry name" value="TPR-like_helical_dom_sf"/>
</dbReference>
<keyword evidence="3" id="KW-1185">Reference proteome</keyword>
<name>A0A502CL58_9SPHN</name>
<gene>
    <name evidence="2" type="ORF">EAH84_09720</name>
</gene>
<evidence type="ECO:0000256" key="1">
    <source>
        <dbReference type="PROSITE-ProRule" id="PRU00339"/>
    </source>
</evidence>
<dbReference type="InterPro" id="IPR019734">
    <property type="entry name" value="TPR_rpt"/>
</dbReference>
<dbReference type="OrthoDB" id="9766710at2"/>
<feature type="repeat" description="TPR" evidence="1">
    <location>
        <begin position="349"/>
        <end position="382"/>
    </location>
</feature>
<evidence type="ECO:0000313" key="3">
    <source>
        <dbReference type="Proteomes" id="UP000318413"/>
    </source>
</evidence>
<dbReference type="SUPFAM" id="SSF48452">
    <property type="entry name" value="TPR-like"/>
    <property type="match status" value="1"/>
</dbReference>
<proteinExistence type="predicted"/>
<dbReference type="AlphaFoldDB" id="A0A502CL58"/>
<evidence type="ECO:0000313" key="2">
    <source>
        <dbReference type="EMBL" id="TPG12421.1"/>
    </source>
</evidence>
<dbReference type="PROSITE" id="PS50005">
    <property type="entry name" value="TPR"/>
    <property type="match status" value="1"/>
</dbReference>
<dbReference type="Proteomes" id="UP000318413">
    <property type="component" value="Unassembled WGS sequence"/>
</dbReference>
<dbReference type="Gene3D" id="1.25.40.10">
    <property type="entry name" value="Tetratricopeptide repeat domain"/>
    <property type="match status" value="1"/>
</dbReference>
<reference evidence="2 3" key="1">
    <citation type="journal article" date="2019" name="Environ. Microbiol.">
        <title>Species interactions and distinct microbial communities in high Arctic permafrost affected cryosols are associated with the CH4 and CO2 gas fluxes.</title>
        <authorList>
            <person name="Altshuler I."/>
            <person name="Hamel J."/>
            <person name="Turney S."/>
            <person name="Magnuson E."/>
            <person name="Levesque R."/>
            <person name="Greer C."/>
            <person name="Whyte L.G."/>
        </authorList>
    </citation>
    <scope>NUCLEOTIDE SEQUENCE [LARGE SCALE GENOMIC DNA]</scope>
    <source>
        <strain evidence="2 3">S5.1</strain>
    </source>
</reference>
<keyword evidence="1" id="KW-0802">TPR repeat</keyword>